<proteinExistence type="predicted"/>
<evidence type="ECO:0000313" key="3">
    <source>
        <dbReference type="Proteomes" id="UP001470230"/>
    </source>
</evidence>
<organism evidence="2 3">
    <name type="scientific">Tritrichomonas musculus</name>
    <dbReference type="NCBI Taxonomy" id="1915356"/>
    <lineage>
        <taxon>Eukaryota</taxon>
        <taxon>Metamonada</taxon>
        <taxon>Parabasalia</taxon>
        <taxon>Tritrichomonadida</taxon>
        <taxon>Tritrichomonadidae</taxon>
        <taxon>Tritrichomonas</taxon>
    </lineage>
</organism>
<dbReference type="InterPro" id="IPR015943">
    <property type="entry name" value="WD40/YVTN_repeat-like_dom_sf"/>
</dbReference>
<feature type="compositionally biased region" description="Polar residues" evidence="1">
    <location>
        <begin position="1102"/>
        <end position="1121"/>
    </location>
</feature>
<dbReference type="PANTHER" id="PTHR14593">
    <property type="entry name" value="WD REPEAT-CONTAINING PROTEIN 11"/>
    <property type="match status" value="1"/>
</dbReference>
<feature type="compositionally biased region" description="Low complexity" evidence="1">
    <location>
        <begin position="1122"/>
        <end position="1133"/>
    </location>
</feature>
<sequence>MNFTYNIQNISYSFHPNAHNYHCLDWGPNGLLGIAFENFITICDSSNFNVICTFNLHKSNIACIRFSPGSVERSYANSFQSLIAVGDETGNCLIYDIFNGVRHAGFSPEKLPVTPIIDIQWNQSNPSMLFILTAAPSIICVSIGSTSRRHYSCVQSWSQIGQSLQSFNLNYIFSVPLNGKYQFILTDQFHTNQLLVASSTGNYYSLVRLQNGRQQPIATAPLQFNGLPSDQKILSIECFPHNLNRLTIVMDHSIYVYDLIAKTASLIYRHNLSCFSPMSNVFSASISNKFWIAICDGNVTSFTIQGENFVRESYVLIPQFYQMCQFSVDPYKPSRFAVCTTDGKIAIFNEYKSKLICTAYRPSFPNNISSMTSDNDRQYAFVTNQGYIGLFDTFSGIRYRYRIDIEKFEGINFSQNGSNVRYNSIVFAGKNLAVGSNCLFMIDLQNRQISLKNRHLIPTKLMSIGSILACTPFPNTLDIIFPNMPKKSLTFTSTIVAFTSRMADPNRWALIVRGSGICVVDISEKPKMVAQLVTNDEAACSILYIGSLIYVATRIGEVVRINIETKQTVSIKVCGCMIRSMKSFENFILFSDVENNTYLIDTDAPQFRVSRAPKWKIIEGFFIKASITKTAAALNPSAKEESGKNEEEEEIEKVIGNDGKISVKPLSNFNKNDEVVMNDDADERPFRIMVAVQTSLSTLMIVALPSFEICMAPSITSSKTRKYDISSRFLQCSEIEEFEKIALEAGDLDFVQFVRTLRRMDKLPLPALYTQNHVEFVAKERITRLIERETQPYNLVDFLILTNETHSAARMLMQLETGLPLTSFINSSSNVSLSTRIGASKSFGTFAEDSGTIKSPSKSSIDEDEGKSENEGNGGMKKAASAFFLPSIRGRKRLNSESPSIASYESTSITGNANLLFAGVDTFTIEDNAKTAQTKKIGIPFGFGKSNLMESIIGSSSSDFSSPSLTNILGIRDTTSSAVNVQVETDRNESDLLLAYACMAPNLEAAKCLATNFINSKTKGRHIQTIAKLFCISGDRDAAINWLAANNDWASALYYLKILYRDDEDILEYEEEEEKHENIKSNQNLNESIENQNLNDVSENIESSDVSGNLSGENQKSGSISTDNDTNNENTANGKKKKAYNAEKATIEIIRNWLKQKPIQLSPFILIFIGDYHAALSILYKSGSVAKAYVLIKFLRKNNIEIEPSAFTEYISYSVDDIINKIETKWNAFSA</sequence>
<dbReference type="PANTHER" id="PTHR14593:SF5">
    <property type="entry name" value="WD REPEAT-CONTAINING PROTEIN 11"/>
    <property type="match status" value="1"/>
</dbReference>
<dbReference type="SMART" id="SM00320">
    <property type="entry name" value="WD40"/>
    <property type="match status" value="2"/>
</dbReference>
<feature type="region of interest" description="Disordered" evidence="1">
    <location>
        <begin position="847"/>
        <end position="876"/>
    </location>
</feature>
<accession>A0ABR2KFP1</accession>
<reference evidence="2 3" key="1">
    <citation type="submission" date="2024-04" db="EMBL/GenBank/DDBJ databases">
        <title>Tritrichomonas musculus Genome.</title>
        <authorList>
            <person name="Alves-Ferreira E."/>
            <person name="Grigg M."/>
            <person name="Lorenzi H."/>
            <person name="Galac M."/>
        </authorList>
    </citation>
    <scope>NUCLEOTIDE SEQUENCE [LARGE SCALE GENOMIC DNA]</scope>
    <source>
        <strain evidence="2 3">EAF2021</strain>
    </source>
</reference>
<dbReference type="EMBL" id="JAPFFF010000005">
    <property type="protein sequence ID" value="KAK8889596.1"/>
    <property type="molecule type" value="Genomic_DNA"/>
</dbReference>
<name>A0ABR2KFP1_9EUKA</name>
<gene>
    <name evidence="2" type="ORF">M9Y10_034347</name>
</gene>
<dbReference type="InterPro" id="IPR011047">
    <property type="entry name" value="Quinoprotein_ADH-like_sf"/>
</dbReference>
<dbReference type="Proteomes" id="UP001470230">
    <property type="component" value="Unassembled WGS sequence"/>
</dbReference>
<evidence type="ECO:0000313" key="2">
    <source>
        <dbReference type="EMBL" id="KAK8889596.1"/>
    </source>
</evidence>
<dbReference type="SUPFAM" id="SSF50998">
    <property type="entry name" value="Quinoprotein alcohol dehydrogenase-like"/>
    <property type="match status" value="1"/>
</dbReference>
<dbReference type="InterPro" id="IPR039694">
    <property type="entry name" value="WDR11"/>
</dbReference>
<keyword evidence="3" id="KW-1185">Reference proteome</keyword>
<dbReference type="SUPFAM" id="SSF69322">
    <property type="entry name" value="Tricorn protease domain 2"/>
    <property type="match status" value="1"/>
</dbReference>
<dbReference type="Gene3D" id="2.130.10.10">
    <property type="entry name" value="YVTN repeat-like/Quinoprotein amine dehydrogenase"/>
    <property type="match status" value="2"/>
</dbReference>
<protein>
    <submittedName>
        <fullName evidence="2">WD repeat-containing protein 11</fullName>
    </submittedName>
</protein>
<dbReference type="InterPro" id="IPR001680">
    <property type="entry name" value="WD40_rpt"/>
</dbReference>
<comment type="caution">
    <text evidence="2">The sequence shown here is derived from an EMBL/GenBank/DDBJ whole genome shotgun (WGS) entry which is preliminary data.</text>
</comment>
<evidence type="ECO:0000256" key="1">
    <source>
        <dbReference type="SAM" id="MobiDB-lite"/>
    </source>
</evidence>
<feature type="region of interest" description="Disordered" evidence="1">
    <location>
        <begin position="1102"/>
        <end position="1137"/>
    </location>
</feature>